<dbReference type="Gene3D" id="3.40.50.150">
    <property type="entry name" value="Vaccinia Virus protein VP39"/>
    <property type="match status" value="1"/>
</dbReference>
<evidence type="ECO:0000259" key="3">
    <source>
        <dbReference type="Pfam" id="PF08241"/>
    </source>
</evidence>
<organism evidence="4 5">
    <name type="scientific">Mycolicibacterium confluentis</name>
    <dbReference type="NCBI Taxonomy" id="28047"/>
    <lineage>
        <taxon>Bacteria</taxon>
        <taxon>Bacillati</taxon>
        <taxon>Actinomycetota</taxon>
        <taxon>Actinomycetes</taxon>
        <taxon>Mycobacteriales</taxon>
        <taxon>Mycobacteriaceae</taxon>
        <taxon>Mycolicibacterium</taxon>
    </lineage>
</organism>
<dbReference type="CDD" id="cd02440">
    <property type="entry name" value="AdoMet_MTases"/>
    <property type="match status" value="1"/>
</dbReference>
<name>A0A7I7Y3Q4_9MYCO</name>
<dbReference type="AlphaFoldDB" id="A0A7I7Y3Q4"/>
<gene>
    <name evidence="4" type="ORF">MCNF_49020</name>
</gene>
<dbReference type="InterPro" id="IPR013216">
    <property type="entry name" value="Methyltransf_11"/>
</dbReference>
<keyword evidence="2 4" id="KW-0808">Transferase</keyword>
<proteinExistence type="predicted"/>
<keyword evidence="5" id="KW-1185">Reference proteome</keyword>
<evidence type="ECO:0000313" key="4">
    <source>
        <dbReference type="EMBL" id="BBZ36297.1"/>
    </source>
</evidence>
<dbReference type="GO" id="GO:0032259">
    <property type="term" value="P:methylation"/>
    <property type="evidence" value="ECO:0007669"/>
    <property type="project" value="UniProtKB-KW"/>
</dbReference>
<dbReference type="PANTHER" id="PTHR44068:SF1">
    <property type="entry name" value="HYPOTHETICAL LOC100005854"/>
    <property type="match status" value="1"/>
</dbReference>
<dbReference type="InterPro" id="IPR050447">
    <property type="entry name" value="Erg6_SMT_methyltransf"/>
</dbReference>
<dbReference type="EMBL" id="AP022612">
    <property type="protein sequence ID" value="BBZ36297.1"/>
    <property type="molecule type" value="Genomic_DNA"/>
</dbReference>
<feature type="domain" description="Methyltransferase type 11" evidence="3">
    <location>
        <begin position="78"/>
        <end position="172"/>
    </location>
</feature>
<dbReference type="Proteomes" id="UP000466931">
    <property type="component" value="Chromosome"/>
</dbReference>
<dbReference type="GO" id="GO:0016126">
    <property type="term" value="P:sterol biosynthetic process"/>
    <property type="evidence" value="ECO:0007669"/>
    <property type="project" value="TreeGrafter"/>
</dbReference>
<evidence type="ECO:0000256" key="2">
    <source>
        <dbReference type="ARBA" id="ARBA00022679"/>
    </source>
</evidence>
<keyword evidence="1 4" id="KW-0489">Methyltransferase</keyword>
<dbReference type="GO" id="GO:0003838">
    <property type="term" value="F:sterol 24-C-methyltransferase activity"/>
    <property type="evidence" value="ECO:0007669"/>
    <property type="project" value="TreeGrafter"/>
</dbReference>
<accession>A0A7I7Y3Q4</accession>
<dbReference type="InterPro" id="IPR029063">
    <property type="entry name" value="SAM-dependent_MTases_sf"/>
</dbReference>
<dbReference type="SUPFAM" id="SSF53335">
    <property type="entry name" value="S-adenosyl-L-methionine-dependent methyltransferases"/>
    <property type="match status" value="1"/>
</dbReference>
<dbReference type="NCBIfam" id="NF045823">
    <property type="entry name" value="PthPhpthDimycoMt"/>
    <property type="match status" value="1"/>
</dbReference>
<sequence>MQTEEQRSISSVVKSLAQKWYPYVTRTAGDDLLFINAGYEETPPMSLPLEPEDEPDRYFIQLYHQTATQVDLTGKRLLEISCGHGGGASYIVRTLGTASVTGLDLNPVGIEFCRRKHQLPGLDFIHGDAVDLPFADNTFDAVLNIQASFAYPSLARFMSEVHRVLRPGGHLLYTDRRKSRQVPEWETALIAGPLRRVSDRIISEEVATGLERNMPRMTELTRYPAFIARRQYANTARQLRRGDICYRMSTYVRD</sequence>
<protein>
    <submittedName>
        <fullName evidence="4">Phthiotriol/phenolphthiotriol dimycocerosates methyltransferase</fullName>
    </submittedName>
</protein>
<dbReference type="RefSeq" id="WP_234812897.1">
    <property type="nucleotide sequence ID" value="NZ_AP022612.1"/>
</dbReference>
<dbReference type="Pfam" id="PF08241">
    <property type="entry name" value="Methyltransf_11"/>
    <property type="match status" value="1"/>
</dbReference>
<dbReference type="PANTHER" id="PTHR44068">
    <property type="entry name" value="ZGC:194242"/>
    <property type="match status" value="1"/>
</dbReference>
<reference evidence="4" key="1">
    <citation type="journal article" date="2019" name="Emerg. Microbes Infect.">
        <title>Comprehensive subspecies identification of 175 nontuberculous mycobacteria species based on 7547 genomic profiles.</title>
        <authorList>
            <person name="Matsumoto Y."/>
            <person name="Kinjo T."/>
            <person name="Motooka D."/>
            <person name="Nabeya D."/>
            <person name="Jung N."/>
            <person name="Uechi K."/>
            <person name="Horii T."/>
            <person name="Iida T."/>
            <person name="Fujita J."/>
            <person name="Nakamura S."/>
        </authorList>
    </citation>
    <scope>NUCLEOTIDE SEQUENCE [LARGE SCALE GENOMIC DNA]</scope>
    <source>
        <strain evidence="4">JCM 13671</strain>
    </source>
</reference>
<evidence type="ECO:0000313" key="5">
    <source>
        <dbReference type="Proteomes" id="UP000466931"/>
    </source>
</evidence>
<reference evidence="4" key="2">
    <citation type="submission" date="2020-02" db="EMBL/GenBank/DDBJ databases">
        <authorList>
            <person name="Matsumoto Y."/>
            <person name="Motooka D."/>
            <person name="Nakamura S."/>
        </authorList>
    </citation>
    <scope>NUCLEOTIDE SEQUENCE</scope>
    <source>
        <strain evidence="4">JCM 13671</strain>
    </source>
</reference>
<dbReference type="InterPro" id="IPR054877">
    <property type="entry name" value="PthPhpthDimycoMt"/>
</dbReference>
<evidence type="ECO:0000256" key="1">
    <source>
        <dbReference type="ARBA" id="ARBA00022603"/>
    </source>
</evidence>